<dbReference type="InterPro" id="IPR006904">
    <property type="entry name" value="DUF716"/>
</dbReference>
<evidence type="ECO:0000313" key="8">
    <source>
        <dbReference type="Proteomes" id="UP000335636"/>
    </source>
</evidence>
<evidence type="ECO:0000256" key="4">
    <source>
        <dbReference type="ARBA" id="ARBA00022989"/>
    </source>
</evidence>
<comment type="subcellular location">
    <subcellularLocation>
        <location evidence="1">Membrane</location>
        <topology evidence="1">Multi-pass membrane protein</topology>
    </subcellularLocation>
</comment>
<feature type="transmembrane region" description="Helical" evidence="6">
    <location>
        <begin position="89"/>
        <end position="109"/>
    </location>
</feature>
<keyword evidence="4 6" id="KW-1133">Transmembrane helix</keyword>
<sequence length="371" mass="43131">MFTLLILMGCVDVMSKNMLPQRCVALEKGALVLSFYELLLLMVSHVKESLGIELQVHYLLILVVFLLLLVLTVELWAPEMFQLWMMETLLILIMGSWLIQAGFILYRPVSGYPWDDDDMNDLMFVTTFFCWHVMLVYVNNCIEGGIILMDRELPPRFLYSKEWQHLTMFTLLILMGCVDVMSKNMLPQRCVVLEKGALALSFYELLLLMVSHAKGSSGIELQVHSLLILVVLLLLLVLTVELWAPEMFQLWMMETLLILIMGSWLIQAGFILYRPVSGYPWDDDDMNDLMFVTTFFCWHVMCDALCLFAIYGFSYFWHRCYYSSLKMMESKEAPYHKSTPEPLYRLLQEIEQPEKEDQAPLLAKSSPRDKA</sequence>
<dbReference type="PANTHER" id="PTHR46441:SF2">
    <property type="entry name" value="TRANSMEMBRANE EPIDIDYMAL PROTEIN 1"/>
    <property type="match status" value="1"/>
</dbReference>
<keyword evidence="5 6" id="KW-0472">Membrane</keyword>
<dbReference type="EMBL" id="CABDUW010000075">
    <property type="protein sequence ID" value="VTJ57083.1"/>
    <property type="molecule type" value="Genomic_DNA"/>
</dbReference>
<keyword evidence="3 6" id="KW-0812">Transmembrane</keyword>
<reference evidence="7" key="1">
    <citation type="submission" date="2019-04" db="EMBL/GenBank/DDBJ databases">
        <authorList>
            <person name="Alioto T."/>
            <person name="Alioto T."/>
        </authorList>
    </citation>
    <scope>NUCLEOTIDE SEQUENCE [LARGE SCALE GENOMIC DNA]</scope>
</reference>
<dbReference type="AlphaFoldDB" id="A0A5E4AHZ6"/>
<comment type="similarity">
    <text evidence="2">Belongs to the TMEM45 family.</text>
</comment>
<organism evidence="7 8">
    <name type="scientific">Marmota monax</name>
    <name type="common">Woodchuck</name>
    <dbReference type="NCBI Taxonomy" id="9995"/>
    <lineage>
        <taxon>Eukaryota</taxon>
        <taxon>Metazoa</taxon>
        <taxon>Chordata</taxon>
        <taxon>Craniata</taxon>
        <taxon>Vertebrata</taxon>
        <taxon>Euteleostomi</taxon>
        <taxon>Mammalia</taxon>
        <taxon>Eutheria</taxon>
        <taxon>Euarchontoglires</taxon>
        <taxon>Glires</taxon>
        <taxon>Rodentia</taxon>
        <taxon>Sciuromorpha</taxon>
        <taxon>Sciuridae</taxon>
        <taxon>Xerinae</taxon>
        <taxon>Marmotini</taxon>
        <taxon>Marmota</taxon>
    </lineage>
</organism>
<evidence type="ECO:0000256" key="5">
    <source>
        <dbReference type="ARBA" id="ARBA00023136"/>
    </source>
</evidence>
<feature type="transmembrane region" description="Helical" evidence="6">
    <location>
        <begin position="293"/>
        <end position="317"/>
    </location>
</feature>
<evidence type="ECO:0000256" key="2">
    <source>
        <dbReference type="ARBA" id="ARBA00006948"/>
    </source>
</evidence>
<evidence type="ECO:0000256" key="3">
    <source>
        <dbReference type="ARBA" id="ARBA00022692"/>
    </source>
</evidence>
<dbReference type="Proteomes" id="UP000335636">
    <property type="component" value="Unassembled WGS sequence"/>
</dbReference>
<comment type="caution">
    <text evidence="7">The sequence shown here is derived from an EMBL/GenBank/DDBJ whole genome shotgun (WGS) entry which is preliminary data.</text>
</comment>
<accession>A0A5E4AHZ6</accession>
<evidence type="ECO:0000256" key="6">
    <source>
        <dbReference type="SAM" id="Phobius"/>
    </source>
</evidence>
<feature type="transmembrane region" description="Helical" evidence="6">
    <location>
        <begin position="25"/>
        <end position="44"/>
    </location>
</feature>
<evidence type="ECO:0000313" key="7">
    <source>
        <dbReference type="EMBL" id="VTJ57083.1"/>
    </source>
</evidence>
<dbReference type="Pfam" id="PF04819">
    <property type="entry name" value="DUF716"/>
    <property type="match status" value="2"/>
</dbReference>
<evidence type="ECO:0000256" key="1">
    <source>
        <dbReference type="ARBA" id="ARBA00004141"/>
    </source>
</evidence>
<feature type="transmembrane region" description="Helical" evidence="6">
    <location>
        <begin position="121"/>
        <end position="138"/>
    </location>
</feature>
<dbReference type="PANTHER" id="PTHR46441">
    <property type="entry name" value="TRANSMEMBRANE EPIDIDYMAL FAMILY MEMBER 3"/>
    <property type="match status" value="1"/>
</dbReference>
<protein>
    <recommendedName>
        <fullName evidence="9">Transmembrane epididymal protein 1</fullName>
    </recommendedName>
</protein>
<keyword evidence="8" id="KW-1185">Reference proteome</keyword>
<feature type="transmembrane region" description="Helical" evidence="6">
    <location>
        <begin position="192"/>
        <end position="211"/>
    </location>
</feature>
<name>A0A5E4AHZ6_MARMO</name>
<feature type="transmembrane region" description="Helical" evidence="6">
    <location>
        <begin position="256"/>
        <end position="273"/>
    </location>
</feature>
<gene>
    <name evidence="7" type="ORF">MONAX_5E021061</name>
</gene>
<dbReference type="GO" id="GO:0016020">
    <property type="term" value="C:membrane"/>
    <property type="evidence" value="ECO:0007669"/>
    <property type="project" value="UniProtKB-SubCell"/>
</dbReference>
<feature type="transmembrane region" description="Helical" evidence="6">
    <location>
        <begin position="56"/>
        <end position="77"/>
    </location>
</feature>
<evidence type="ECO:0008006" key="9">
    <source>
        <dbReference type="Google" id="ProtNLM"/>
    </source>
</evidence>
<feature type="transmembrane region" description="Helical" evidence="6">
    <location>
        <begin position="223"/>
        <end position="244"/>
    </location>
</feature>
<proteinExistence type="inferred from homology"/>